<evidence type="ECO:0000313" key="2">
    <source>
        <dbReference type="EMBL" id="BDV35769.1"/>
    </source>
</evidence>
<accession>A0ABM8ECL4</accession>
<gene>
    <name evidence="2" type="ORF">SS37A_32980</name>
</gene>
<evidence type="ECO:0000256" key="1">
    <source>
        <dbReference type="SAM" id="MobiDB-lite"/>
    </source>
</evidence>
<protein>
    <submittedName>
        <fullName evidence="2">Uncharacterized protein</fullName>
    </submittedName>
</protein>
<sequence>MAAPRFDGTQDPENFWGADFGNRARPNIGLGEAQQPFDLGERPVGIFLAALLVSSASPRPV</sequence>
<proteinExistence type="predicted"/>
<organism evidence="2 3">
    <name type="scientific">Methylocystis iwaonis</name>
    <dbReference type="NCBI Taxonomy" id="2885079"/>
    <lineage>
        <taxon>Bacteria</taxon>
        <taxon>Pseudomonadati</taxon>
        <taxon>Pseudomonadota</taxon>
        <taxon>Alphaproteobacteria</taxon>
        <taxon>Hyphomicrobiales</taxon>
        <taxon>Methylocystaceae</taxon>
        <taxon>Methylocystis</taxon>
    </lineage>
</organism>
<dbReference type="Proteomes" id="UP001317629">
    <property type="component" value="Chromosome"/>
</dbReference>
<reference evidence="2 3" key="1">
    <citation type="journal article" date="2023" name="Int. J. Syst. Evol. Microbiol.">
        <title>Methylocystis iwaonis sp. nov., a type II methane-oxidizing bacterium from surface soil of a rice paddy field in Japan, and emended description of the genus Methylocystis (ex Whittenbury et al. 1970) Bowman et al. 1993.</title>
        <authorList>
            <person name="Kaise H."/>
            <person name="Sawadogo J.B."/>
            <person name="Alam M.S."/>
            <person name="Ueno C."/>
            <person name="Dianou D."/>
            <person name="Shinjo R."/>
            <person name="Asakawa S."/>
        </authorList>
    </citation>
    <scope>NUCLEOTIDE SEQUENCE [LARGE SCALE GENOMIC DNA]</scope>
    <source>
        <strain evidence="2 3">SS37A-Re</strain>
    </source>
</reference>
<feature type="region of interest" description="Disordered" evidence="1">
    <location>
        <begin position="1"/>
        <end position="20"/>
    </location>
</feature>
<dbReference type="EMBL" id="AP027142">
    <property type="protein sequence ID" value="BDV35769.1"/>
    <property type="molecule type" value="Genomic_DNA"/>
</dbReference>
<keyword evidence="3" id="KW-1185">Reference proteome</keyword>
<name>A0ABM8ECL4_9HYPH</name>
<evidence type="ECO:0000313" key="3">
    <source>
        <dbReference type="Proteomes" id="UP001317629"/>
    </source>
</evidence>